<keyword evidence="3" id="KW-0812">Transmembrane</keyword>
<dbReference type="Pfam" id="PF10162">
    <property type="entry name" value="G8"/>
    <property type="match status" value="1"/>
</dbReference>
<dbReference type="InterPro" id="IPR019316">
    <property type="entry name" value="G8_domain"/>
</dbReference>
<comment type="caution">
    <text evidence="5">The sequence shown here is derived from an EMBL/GenBank/DDBJ whole genome shotgun (WGS) entry which is preliminary data.</text>
</comment>
<protein>
    <submittedName>
        <fullName evidence="5">T9SS C-terminal target domain-containing protein</fullName>
    </submittedName>
</protein>
<dbReference type="InterPro" id="IPR003961">
    <property type="entry name" value="FN3_dom"/>
</dbReference>
<keyword evidence="6" id="KW-1185">Reference proteome</keyword>
<organism evidence="5 6">
    <name type="scientific">Flavobacterium macacae</name>
    <dbReference type="NCBI Taxonomy" id="2488993"/>
    <lineage>
        <taxon>Bacteria</taxon>
        <taxon>Pseudomonadati</taxon>
        <taxon>Bacteroidota</taxon>
        <taxon>Flavobacteriia</taxon>
        <taxon>Flavobacteriales</taxon>
        <taxon>Flavobacteriaceae</taxon>
        <taxon>Flavobacterium</taxon>
    </lineage>
</organism>
<dbReference type="InterPro" id="IPR036116">
    <property type="entry name" value="FN3_sf"/>
</dbReference>
<evidence type="ECO:0000259" key="4">
    <source>
        <dbReference type="PROSITE" id="PS50853"/>
    </source>
</evidence>
<sequence length="2070" mass="211611">MITNYSNVLRQPQSQHTIEPANKPYLRKERQCLATGLILLMMLCLAPLSSFAQSITNYTFSTTTDGSLEDLTVGATVLMTGNRDTAATGVFPIGFDFYFMGTKYTHFSGNSNGQLRLHQSSTETAIPTNVTGPIANMVTLFPMTGDNEVNDGMKFKMVGTKAVIEWTQFYAYFFDITNAGNMQVWLHQDGRIEYVYGDIYNADDATVTRSIGLSSSNTAATAGYITLGATPTFTAAATFVANTFAAGSGTTTGSPLIANLGSSANGSRRVFSFIPIGNPGNSIASILAPPTALNFTAVGPVSMTLNWTPASPLTGVLKYAIYVSTDGVNYNFFNTTNVGTNSYVVSNLVANTNYTWKIFSISEGGKSIEVIGSQATTLPGSNTAIASGNWSNTATWSSGAVPNEGDNVTVPAGLTVTQDDAAAKSYNLTVDGNLVYSATTAANLVVGNSVTINSTGNLTGPATGTVVTHGLTVGGNLVNNGVLDLSTNTAGVILTFNGTLTSNFTGTGSVNDLYSLSLSKSSISVLVEVNLTNFSVRGLSTLSTGALLNGTETGTLKFSGTNTFDGTLWNTANYTIGVGYGFWLNNPNFTVNAMSSVAGVQGLLRVSAGTYNVGTVAGNTLNLLSNSKVIIEGGTVNSASRIAVSAAANIVNFTQTGGTINVNSVGNTNTTFASFDLGTSVASTVSITGGNINVILANTATSGPRDVRGTSIANPTLTGGSVNFGTTASGGAKTFFFTGSIPKFTINNASANHSLSLSGNASTFLDVTVPASSTLNLNGNTYTNRGSVLTNNGTLTGTATSSALYFLSTTAAGQTYTGTGIVTPGLRVLTVNTGIGNLTLDPAITGINALRINLITGTVVNSGKFTIGSGAALAASVYIGDAALATSGGNFDSAPVFNLGTGTFSVNYLQESVARTSGFEIPSTRTVNTMTVNNTNGVVLAGGPVDVLTTLTLTAGNLTTTNANLLTLGSATAAGTLTGGSAISYINGPIARTIATGNANTSYILYPVGKVAYAPISIAPTTTSVTNFKAETFDTNPGTEDPSIIGLNQTRRWEVPLVSGTITDLNVKIEDAGIVSANIPVHSATATGAYAATFGSTGTYVAGTPNTLQSISPMSAGNYVGFIGYATSNTCSGTPTPGNTVASAPTICLGGSVTLSLQNATVGTGVTYVWESSVDGTVYAPITGATAATYVATPSGAMFYRASVTCSGNTGVSVPVQITFTNNIATTAPATRCGVGTVSLGATPNAGGTVNWYSASTGGNLLGTGTTFTTPEISTTTNFYAASESAISGLMRVGTASTLTGDIEQPTAFCNRWANYTSQTIYTASELISFGLRAGNITSMAYDITTLGDAATNANFNVKIGTIAANNFGNSTFLNTTAYTSVYGPLTYTHTATGWQTINFSTPFVWDGVSNIIVHVSYSGANSINNSRTYFTATTDSKVLYSTASAPTTGTLSNNRLNVVFAGQVACSSSRVEVVATVTTPPVFTLSGNPVAICSGQSSTPVTVTSAASDYDTYVWSPSTGVSGDAATGWVFNPAITTSYTLTASQSAGSLCNTTASVVISVNALPTPITIAPSPASVCENTILPLVVSGGNITGVVGKIGSGVATNNTTTPFKGNWGGSKSQALYTAAELAALGLQAGQKVSSIGYVSLSGTPSAFNNFTISAGFVSATTLGTTFISGASTLVYAPATYTPSTGTGNLDFSIATPLVWDGISNLLVETCFNNGTSGNGSASSLSIQSSTVASGLNLYRSQDNIADFCSNATAPVSATNRPNLRITTLENTNFAWSPITNLYSDAAATTAYVAGTNASTVYFKATAASAATTYTVTGTSAQSCSTTATVAVTVNANVAPNFAAIPAFCSGSAAPTLATTSPNGVTGTWSPATVSNTASGTYVFTPTAGQCATTQTLSVTVTTTAAPTGTSPQDYTTGNTLADFVVVGTGIIWYDAATGGNVLPSTTVLVSGVTYYASQTVGGCESPTRLPITAGNNLKVDGFGFKSLKYYPNPVNNVLTVSYSEEITGLKLYNMVGQELMNKKVSSTETQLDMSHLPAGSYLLEVSSGVQSKMVKLLKNQ</sequence>
<gene>
    <name evidence="5" type="ORF">EG849_10605</name>
</gene>
<reference evidence="5 6" key="1">
    <citation type="submission" date="2018-11" db="EMBL/GenBank/DDBJ databases">
        <title>Flavobacterium sp. nov., YIM 102600 draft genome.</title>
        <authorList>
            <person name="Li G."/>
            <person name="Jiang Y."/>
        </authorList>
    </citation>
    <scope>NUCLEOTIDE SEQUENCE [LARGE SCALE GENOMIC DNA]</scope>
    <source>
        <strain evidence="5 6">YIM 102600</strain>
    </source>
</reference>
<dbReference type="Proteomes" id="UP000271937">
    <property type="component" value="Unassembled WGS sequence"/>
</dbReference>
<keyword evidence="3" id="KW-0472">Membrane</keyword>
<dbReference type="SUPFAM" id="SSF49265">
    <property type="entry name" value="Fibronectin type III"/>
    <property type="match status" value="1"/>
</dbReference>
<name>A0A3P3W806_9FLAO</name>
<feature type="transmembrane region" description="Helical" evidence="3">
    <location>
        <begin position="32"/>
        <end position="52"/>
    </location>
</feature>
<keyword evidence="1" id="KW-0732">Signal</keyword>
<dbReference type="NCBIfam" id="TIGR04183">
    <property type="entry name" value="Por_Secre_tail"/>
    <property type="match status" value="1"/>
</dbReference>
<dbReference type="InterPro" id="IPR044023">
    <property type="entry name" value="Ig_7"/>
</dbReference>
<dbReference type="EMBL" id="RQVR01000011">
    <property type="protein sequence ID" value="RRJ90477.1"/>
    <property type="molecule type" value="Genomic_DNA"/>
</dbReference>
<evidence type="ECO:0000313" key="5">
    <source>
        <dbReference type="EMBL" id="RRJ90477.1"/>
    </source>
</evidence>
<keyword evidence="3" id="KW-1133">Transmembrane helix</keyword>
<evidence type="ECO:0000256" key="3">
    <source>
        <dbReference type="SAM" id="Phobius"/>
    </source>
</evidence>
<dbReference type="Pfam" id="PF18962">
    <property type="entry name" value="Por_Secre_tail"/>
    <property type="match status" value="1"/>
</dbReference>
<dbReference type="CDD" id="cd00063">
    <property type="entry name" value="FN3"/>
    <property type="match status" value="1"/>
</dbReference>
<evidence type="ECO:0000313" key="6">
    <source>
        <dbReference type="Proteomes" id="UP000271937"/>
    </source>
</evidence>
<dbReference type="InterPro" id="IPR013783">
    <property type="entry name" value="Ig-like_fold"/>
</dbReference>
<dbReference type="Gene3D" id="2.60.40.10">
    <property type="entry name" value="Immunoglobulins"/>
    <property type="match status" value="1"/>
</dbReference>
<dbReference type="SMART" id="SM00060">
    <property type="entry name" value="FN3"/>
    <property type="match status" value="1"/>
</dbReference>
<proteinExistence type="predicted"/>
<dbReference type="InterPro" id="IPR014755">
    <property type="entry name" value="Cu-Rt/internalin_Ig-like"/>
</dbReference>
<dbReference type="OrthoDB" id="1447704at2"/>
<dbReference type="Pfam" id="PF00041">
    <property type="entry name" value="fn3"/>
    <property type="match status" value="1"/>
</dbReference>
<evidence type="ECO:0000256" key="2">
    <source>
        <dbReference type="SAM" id="MobiDB-lite"/>
    </source>
</evidence>
<dbReference type="Gene3D" id="2.60.40.1220">
    <property type="match status" value="1"/>
</dbReference>
<accession>A0A3P3W806</accession>
<feature type="region of interest" description="Disordered" evidence="2">
    <location>
        <begin position="1"/>
        <end position="22"/>
    </location>
</feature>
<dbReference type="InterPro" id="IPR026444">
    <property type="entry name" value="Secre_tail"/>
</dbReference>
<evidence type="ECO:0000256" key="1">
    <source>
        <dbReference type="ARBA" id="ARBA00022729"/>
    </source>
</evidence>
<dbReference type="PROSITE" id="PS50853">
    <property type="entry name" value="FN3"/>
    <property type="match status" value="1"/>
</dbReference>
<feature type="domain" description="Fibronectin type-III" evidence="4">
    <location>
        <begin position="289"/>
        <end position="380"/>
    </location>
</feature>
<dbReference type="Pfam" id="PF19081">
    <property type="entry name" value="Ig_7"/>
    <property type="match status" value="1"/>
</dbReference>
<feature type="compositionally biased region" description="Polar residues" evidence="2">
    <location>
        <begin position="1"/>
        <end position="17"/>
    </location>
</feature>
<dbReference type="RefSeq" id="WP_125013060.1">
    <property type="nucleotide sequence ID" value="NZ_RQVR01000011.1"/>
</dbReference>